<feature type="transmembrane region" description="Helical" evidence="1">
    <location>
        <begin position="74"/>
        <end position="91"/>
    </location>
</feature>
<feature type="transmembrane region" description="Helical" evidence="1">
    <location>
        <begin position="123"/>
        <end position="141"/>
    </location>
</feature>
<keyword evidence="1" id="KW-0472">Membrane</keyword>
<dbReference type="Proteomes" id="UP000315395">
    <property type="component" value="Chromosome"/>
</dbReference>
<dbReference type="RefSeq" id="WP_143783409.1">
    <property type="nucleotide sequence ID" value="NZ_CP041616.1"/>
</dbReference>
<accession>A0A516GB60</accession>
<feature type="transmembrane region" description="Helical" evidence="1">
    <location>
        <begin position="98"/>
        <end position="117"/>
    </location>
</feature>
<dbReference type="AlphaFoldDB" id="A0A516GB60"/>
<keyword evidence="1" id="KW-1133">Transmembrane helix</keyword>
<reference evidence="2 3" key="1">
    <citation type="submission" date="2019-07" db="EMBL/GenBank/DDBJ databases">
        <title>complete genome sequencing of Ornithinimicrobium sp. H23M54.</title>
        <authorList>
            <person name="Bae J.-W."/>
            <person name="Lee S.-Y."/>
        </authorList>
    </citation>
    <scope>NUCLEOTIDE SEQUENCE [LARGE SCALE GENOMIC DNA]</scope>
    <source>
        <strain evidence="2 3">H23M54</strain>
    </source>
</reference>
<dbReference type="OrthoDB" id="5150417at2"/>
<keyword evidence="3" id="KW-1185">Reference proteome</keyword>
<proteinExistence type="predicted"/>
<name>A0A516GB60_9MICO</name>
<dbReference type="EMBL" id="CP041616">
    <property type="protein sequence ID" value="QDO88732.1"/>
    <property type="molecule type" value="Genomic_DNA"/>
</dbReference>
<protein>
    <submittedName>
        <fullName evidence="2">Uncharacterized protein</fullName>
    </submittedName>
</protein>
<evidence type="ECO:0000256" key="1">
    <source>
        <dbReference type="SAM" id="Phobius"/>
    </source>
</evidence>
<evidence type="ECO:0000313" key="3">
    <source>
        <dbReference type="Proteomes" id="UP000315395"/>
    </source>
</evidence>
<organism evidence="2 3">
    <name type="scientific">Ornithinimicrobium ciconiae</name>
    <dbReference type="NCBI Taxonomy" id="2594265"/>
    <lineage>
        <taxon>Bacteria</taxon>
        <taxon>Bacillati</taxon>
        <taxon>Actinomycetota</taxon>
        <taxon>Actinomycetes</taxon>
        <taxon>Micrococcales</taxon>
        <taxon>Ornithinimicrobiaceae</taxon>
        <taxon>Ornithinimicrobium</taxon>
    </lineage>
</organism>
<gene>
    <name evidence="2" type="ORF">FNH13_10695</name>
</gene>
<sequence>MPGTHRQRTAVLAAGLLIVLALGLPWTMDTMEHVPGWMTAGTCLMDSDGMMTCTGGFVSPGYYVGSGAASGANTVARVFLVGALALVVLAWRQGQRAWFVVAGVGVGLSILLVGMSVQGGQVAAAGAAALLLYAGLSGGAVRARSTA</sequence>
<evidence type="ECO:0000313" key="2">
    <source>
        <dbReference type="EMBL" id="QDO88732.1"/>
    </source>
</evidence>
<dbReference type="KEGG" id="orz:FNH13_10695"/>
<keyword evidence="1" id="KW-0812">Transmembrane</keyword>